<sequence>MARTDQPRDSRTGRFARIRPGHRRAPGAPTFWERIRSWFSPADREPALREGWMPDEHGDPDTITLAVPDTLLPPFATPARDDAFTFSVRVRIVWRATVTDSDPERRDEMQQEINRFIENRKAVIRSEVMSQVRPLGRGLAPHRAAELEKSIADEHARVHFVMPKRPDPPVHGPEARPGRDRAVVDAPYDLVDAQLYAWVDVCDEIRAKQQEAWLHRMDQVGRHERKLQHIDELSERQERWRSLLIGAMEQLGRVDERNATWITADALSLASNPELSPAKVLEDAINARAREGEQLTDTLADMIQTAQRQDAGLFEFAFSSDTALRRVLEHLGVPVQELDDAQRGRT</sequence>
<name>A0A7W7RNG0_9ACTN</name>
<evidence type="ECO:0000313" key="2">
    <source>
        <dbReference type="EMBL" id="MBB4935224.1"/>
    </source>
</evidence>
<comment type="caution">
    <text evidence="2">The sequence shown here is derived from an EMBL/GenBank/DDBJ whole genome shotgun (WGS) entry which is preliminary data.</text>
</comment>
<dbReference type="EMBL" id="JACHJT010000002">
    <property type="protein sequence ID" value="MBB4935224.1"/>
    <property type="molecule type" value="Genomic_DNA"/>
</dbReference>
<gene>
    <name evidence="2" type="ORF">F4561_006118</name>
</gene>
<protein>
    <submittedName>
        <fullName evidence="2">Uncharacterized protein</fullName>
    </submittedName>
</protein>
<keyword evidence="3" id="KW-1185">Reference proteome</keyword>
<evidence type="ECO:0000313" key="3">
    <source>
        <dbReference type="Proteomes" id="UP000523007"/>
    </source>
</evidence>
<feature type="compositionally biased region" description="Basic residues" evidence="1">
    <location>
        <begin position="14"/>
        <end position="25"/>
    </location>
</feature>
<dbReference type="AlphaFoldDB" id="A0A7W7RNG0"/>
<feature type="region of interest" description="Disordered" evidence="1">
    <location>
        <begin position="1"/>
        <end position="26"/>
    </location>
</feature>
<organism evidence="2 3">
    <name type="scientific">Lipingzhangella halophila</name>
    <dbReference type="NCBI Taxonomy" id="1783352"/>
    <lineage>
        <taxon>Bacteria</taxon>
        <taxon>Bacillati</taxon>
        <taxon>Actinomycetota</taxon>
        <taxon>Actinomycetes</taxon>
        <taxon>Streptosporangiales</taxon>
        <taxon>Nocardiopsidaceae</taxon>
        <taxon>Lipingzhangella</taxon>
    </lineage>
</organism>
<dbReference type="RefSeq" id="WP_184584981.1">
    <property type="nucleotide sequence ID" value="NZ_JACHJT010000002.1"/>
</dbReference>
<accession>A0A7W7RNG0</accession>
<reference evidence="2 3" key="1">
    <citation type="submission" date="2020-08" db="EMBL/GenBank/DDBJ databases">
        <title>Sequencing the genomes of 1000 actinobacteria strains.</title>
        <authorList>
            <person name="Klenk H.-P."/>
        </authorList>
    </citation>
    <scope>NUCLEOTIDE SEQUENCE [LARGE SCALE GENOMIC DNA]</scope>
    <source>
        <strain evidence="2 3">DSM 102030</strain>
    </source>
</reference>
<feature type="compositionally biased region" description="Basic and acidic residues" evidence="1">
    <location>
        <begin position="1"/>
        <end position="12"/>
    </location>
</feature>
<dbReference type="Proteomes" id="UP000523007">
    <property type="component" value="Unassembled WGS sequence"/>
</dbReference>
<evidence type="ECO:0000256" key="1">
    <source>
        <dbReference type="SAM" id="MobiDB-lite"/>
    </source>
</evidence>
<proteinExistence type="predicted"/>